<gene>
    <name evidence="2" type="primary">TTC39C</name>
</gene>
<keyword evidence="1" id="KW-0802">TPR repeat</keyword>
<dbReference type="GO" id="GO:0032474">
    <property type="term" value="P:otolith morphogenesis"/>
    <property type="evidence" value="ECO:0007669"/>
    <property type="project" value="TreeGrafter"/>
</dbReference>
<accession>A0A1A8RU76</accession>
<dbReference type="Pfam" id="PF10300">
    <property type="entry name" value="Iml2-TPR_39"/>
    <property type="match status" value="1"/>
</dbReference>
<dbReference type="PANTHER" id="PTHR31859:SF1">
    <property type="entry name" value="TETRATRICOPEPTIDE REPEAT PROTEIN 39C"/>
    <property type="match status" value="1"/>
</dbReference>
<protein>
    <submittedName>
        <fullName evidence="2">Tetratricopeptide repeat domain 39C</fullName>
    </submittedName>
</protein>
<evidence type="ECO:0000256" key="1">
    <source>
        <dbReference type="ARBA" id="ARBA00022803"/>
    </source>
</evidence>
<dbReference type="PANTHER" id="PTHR31859">
    <property type="entry name" value="TETRATRICOPEPTIDE REPEAT PROTEIN 39 FAMILY MEMBER"/>
    <property type="match status" value="1"/>
</dbReference>
<dbReference type="EMBL" id="HAEH01019185">
    <property type="protein sequence ID" value="SBS08839.1"/>
    <property type="molecule type" value="Transcribed_RNA"/>
</dbReference>
<evidence type="ECO:0000313" key="2">
    <source>
        <dbReference type="EMBL" id="SBS08839.1"/>
    </source>
</evidence>
<sequence>MAGPEQLQQIEEKAEYIDDAEMALQGINMLLNNGFKESDELFKRYRTQSPLMSFGASFVSFLNAMMTFEEEKMQMACDDLRTTEKLCESDSAGVLETIRNKIKKSMDSQRSGVVVVDRLQRQIIVADCQVYLAVLSFVKQEISGEQTNNNNNKCRVHLQKQIRFPKMPHY</sequence>
<reference evidence="2" key="2">
    <citation type="submission" date="2016-06" db="EMBL/GenBank/DDBJ databases">
        <title>The genome of a short-lived fish provides insights into sex chromosome evolution and the genetic control of aging.</title>
        <authorList>
            <person name="Reichwald K."/>
            <person name="Felder M."/>
            <person name="Petzold A."/>
            <person name="Koch P."/>
            <person name="Groth M."/>
            <person name="Platzer M."/>
        </authorList>
    </citation>
    <scope>NUCLEOTIDE SEQUENCE</scope>
    <source>
        <tissue evidence="2">Brain</tissue>
    </source>
</reference>
<proteinExistence type="predicted"/>
<dbReference type="GO" id="GO:0060271">
    <property type="term" value="P:cilium assembly"/>
    <property type="evidence" value="ECO:0007669"/>
    <property type="project" value="TreeGrafter"/>
</dbReference>
<dbReference type="InterPro" id="IPR019412">
    <property type="entry name" value="IML2/TPR_39"/>
</dbReference>
<organism evidence="2">
    <name type="scientific">Nothobranchius rachovii</name>
    <name type="common">bluefin notho</name>
    <dbReference type="NCBI Taxonomy" id="451742"/>
    <lineage>
        <taxon>Eukaryota</taxon>
        <taxon>Metazoa</taxon>
        <taxon>Chordata</taxon>
        <taxon>Craniata</taxon>
        <taxon>Vertebrata</taxon>
        <taxon>Euteleostomi</taxon>
        <taxon>Actinopterygii</taxon>
        <taxon>Neopterygii</taxon>
        <taxon>Teleostei</taxon>
        <taxon>Neoteleostei</taxon>
        <taxon>Acanthomorphata</taxon>
        <taxon>Ovalentaria</taxon>
        <taxon>Atherinomorphae</taxon>
        <taxon>Cyprinodontiformes</taxon>
        <taxon>Nothobranchiidae</taxon>
        <taxon>Nothobranchius</taxon>
    </lineage>
</organism>
<name>A0A1A8RU76_9TELE</name>
<dbReference type="AlphaFoldDB" id="A0A1A8RU76"/>
<reference evidence="2" key="1">
    <citation type="submission" date="2016-05" db="EMBL/GenBank/DDBJ databases">
        <authorList>
            <person name="Lavstsen T."/>
            <person name="Jespersen J.S."/>
        </authorList>
    </citation>
    <scope>NUCLEOTIDE SEQUENCE</scope>
    <source>
        <tissue evidence="2">Brain</tissue>
    </source>
</reference>